<protein>
    <submittedName>
        <fullName evidence="1">Uncharacterized protein</fullName>
    </submittedName>
</protein>
<keyword evidence="1" id="KW-0614">Plasmid</keyword>
<dbReference type="Proteomes" id="UP001218104">
    <property type="component" value="Plasmid pMSJK0025"/>
</dbReference>
<dbReference type="RefSeq" id="WP_278319368.1">
    <property type="nucleotide sequence ID" value="NZ_CP053314.1"/>
</dbReference>
<evidence type="ECO:0000313" key="1">
    <source>
        <dbReference type="EMBL" id="WFR90194.1"/>
    </source>
</evidence>
<name>A0AAJ5ZYK7_LIMFE</name>
<dbReference type="EMBL" id="CP121469">
    <property type="protein sequence ID" value="WFR90194.1"/>
    <property type="molecule type" value="Genomic_DNA"/>
</dbReference>
<organism evidence="1 2">
    <name type="scientific">Limosilactobacillus fermentum</name>
    <name type="common">Lactobacillus fermentum</name>
    <dbReference type="NCBI Taxonomy" id="1613"/>
    <lineage>
        <taxon>Bacteria</taxon>
        <taxon>Bacillati</taxon>
        <taxon>Bacillota</taxon>
        <taxon>Bacilli</taxon>
        <taxon>Lactobacillales</taxon>
        <taxon>Lactobacillaceae</taxon>
        <taxon>Limosilactobacillus</taxon>
    </lineage>
</organism>
<accession>A0AAJ5ZYK7</accession>
<proteinExistence type="predicted"/>
<evidence type="ECO:0000313" key="2">
    <source>
        <dbReference type="Proteomes" id="UP001218104"/>
    </source>
</evidence>
<geneLocation type="plasmid" evidence="1 2">
    <name>pMSJK0025</name>
</geneLocation>
<dbReference type="AlphaFoldDB" id="A0AAJ5ZYK7"/>
<gene>
    <name evidence="1" type="ORF">P8634_10940</name>
</gene>
<reference evidence="1" key="1">
    <citation type="submission" date="2023-04" db="EMBL/GenBank/DDBJ databases">
        <title>Genomic of Limosilactobacillus fermentum MSJK0025.</title>
        <authorList>
            <person name="Yang S."/>
        </authorList>
    </citation>
    <scope>NUCLEOTIDE SEQUENCE</scope>
    <source>
        <strain evidence="1">MSJK0025</strain>
        <plasmid evidence="1">pMSJK0025</plasmid>
    </source>
</reference>
<sequence length="83" mass="9003">MNDLQVNQFSYNFDNGTVTSAQVGLYGSNTPDGEYINASIRVNQADLPEDKSFMAVAMADMVTIARKKLAADTAIKDTTTQAH</sequence>